<dbReference type="GeneID" id="18816149"/>
<dbReference type="HOGENOM" id="CLU_050706_0_0_1"/>
<reference evidence="7" key="1">
    <citation type="submission" date="2011-04" db="EMBL/GenBank/DDBJ databases">
        <title>Evolution of plant cell wall degrading machinery underlies the functional diversity of forest fungi.</title>
        <authorList>
            <consortium name="US DOE Joint Genome Institute (JGI-PGF)"/>
            <person name="Eastwood D.C."/>
            <person name="Floudas D."/>
            <person name="Binder M."/>
            <person name="Majcherczyk A."/>
            <person name="Schneider P."/>
            <person name="Aerts A."/>
            <person name="Asiegbu F.O."/>
            <person name="Baker S.E."/>
            <person name="Barry K."/>
            <person name="Bendiksby M."/>
            <person name="Blumentritt M."/>
            <person name="Coutinho P.M."/>
            <person name="Cullen D."/>
            <person name="Cullen D."/>
            <person name="Gathman A."/>
            <person name="Goodell B."/>
            <person name="Henrissat B."/>
            <person name="Ihrmark K."/>
            <person name="Kauserud H."/>
            <person name="Kohler A."/>
            <person name="LaButti K."/>
            <person name="Lapidus A."/>
            <person name="Lavin J.L."/>
            <person name="Lee Y.-H."/>
            <person name="Lindquist E."/>
            <person name="Lilly W."/>
            <person name="Lucas S."/>
            <person name="Morin E."/>
            <person name="Murat C."/>
            <person name="Oguiza J.A."/>
            <person name="Park J."/>
            <person name="Pisabarro A.G."/>
            <person name="Riley R."/>
            <person name="Rosling A."/>
            <person name="Salamov A."/>
            <person name="Schmidt O."/>
            <person name="Schmutz J."/>
            <person name="Skrede I."/>
            <person name="Stenlid J."/>
            <person name="Wiebenga A."/>
            <person name="Xie X."/>
            <person name="Kues U."/>
            <person name="Hibbett D.S."/>
            <person name="Hoffmeister D."/>
            <person name="Hogberg N."/>
            <person name="Martin F."/>
            <person name="Grigoriev I.V."/>
            <person name="Watkinson S.C."/>
        </authorList>
    </citation>
    <scope>NUCLEOTIDE SEQUENCE</scope>
    <source>
        <strain evidence="7">S7.9</strain>
    </source>
</reference>
<gene>
    <name evidence="7" type="ORF">SERLADRAFT_444949</name>
</gene>
<dbReference type="EMBL" id="GL945429">
    <property type="protein sequence ID" value="EGO29103.1"/>
    <property type="molecule type" value="Genomic_DNA"/>
</dbReference>
<name>F8NGM1_SERL9</name>
<dbReference type="Proteomes" id="UP000008064">
    <property type="component" value="Unassembled WGS sequence"/>
</dbReference>
<feature type="compositionally biased region" description="Basic and acidic residues" evidence="6">
    <location>
        <begin position="40"/>
        <end position="76"/>
    </location>
</feature>
<comment type="subcellular location">
    <subcellularLocation>
        <location evidence="1">Nucleus</location>
    </subcellularLocation>
</comment>
<feature type="region of interest" description="Disordered" evidence="6">
    <location>
        <begin position="18"/>
        <end position="76"/>
    </location>
</feature>
<keyword evidence="4" id="KW-0040">ANK repeat</keyword>
<dbReference type="KEGG" id="sla:SERLADRAFT_444949"/>
<dbReference type="PANTHER" id="PTHR15263">
    <property type="entry name" value="I-KAPPA-B-LIKE PROTEIN IKBL"/>
    <property type="match status" value="1"/>
</dbReference>
<evidence type="ECO:0000256" key="3">
    <source>
        <dbReference type="ARBA" id="ARBA00022737"/>
    </source>
</evidence>
<sequence length="238" mass="27539">MMRGYFAFPPAQAVHTLPQSEKVGDVPRVDKVDVQSGADPRFERMETEKPNVDDVRNREQQRQDEEARRRRREKAKEVADAGEMEWVRSGGVLRDAFGRRDWVRTEGIRKEIKLQEQEKRVMEKWEAYERRWRLLLTSNDPLGFSDIPWPLHTPPSAAKGLAITPISEFVFESLSVRANVVTRRERIRNSLLRWHPDKLAGVVSRVKCDDMEGVVEGINAVAHCLKTLQDTERAGQRL</sequence>
<accession>F8NGM1</accession>
<proteinExistence type="predicted"/>
<keyword evidence="2" id="KW-0597">Phosphoprotein</keyword>
<evidence type="ECO:0000256" key="5">
    <source>
        <dbReference type="ARBA" id="ARBA00023242"/>
    </source>
</evidence>
<evidence type="ECO:0000256" key="1">
    <source>
        <dbReference type="ARBA" id="ARBA00004123"/>
    </source>
</evidence>
<evidence type="ECO:0000256" key="2">
    <source>
        <dbReference type="ARBA" id="ARBA00022553"/>
    </source>
</evidence>
<dbReference type="GO" id="GO:0005634">
    <property type="term" value="C:nucleus"/>
    <property type="evidence" value="ECO:0007669"/>
    <property type="project" value="UniProtKB-SubCell"/>
</dbReference>
<dbReference type="PANTHER" id="PTHR15263:SF1">
    <property type="entry name" value="NF-KAPPA-B INHIBITOR-LIKE PROTEIN 1"/>
    <property type="match status" value="1"/>
</dbReference>
<evidence type="ECO:0000256" key="6">
    <source>
        <dbReference type="SAM" id="MobiDB-lite"/>
    </source>
</evidence>
<protein>
    <submittedName>
        <fullName evidence="7">Uncharacterized protein</fullName>
    </submittedName>
</protein>
<dbReference type="AlphaFoldDB" id="F8NGM1"/>
<dbReference type="OrthoDB" id="3241983at2759"/>
<keyword evidence="5" id="KW-0539">Nucleus</keyword>
<dbReference type="InterPro" id="IPR038753">
    <property type="entry name" value="NFKBIL1"/>
</dbReference>
<evidence type="ECO:0000256" key="4">
    <source>
        <dbReference type="ARBA" id="ARBA00023043"/>
    </source>
</evidence>
<dbReference type="RefSeq" id="XP_007313345.1">
    <property type="nucleotide sequence ID" value="XM_007313283.1"/>
</dbReference>
<dbReference type="GO" id="GO:0043124">
    <property type="term" value="P:negative regulation of canonical NF-kappaB signal transduction"/>
    <property type="evidence" value="ECO:0007669"/>
    <property type="project" value="InterPro"/>
</dbReference>
<feature type="compositionally biased region" description="Basic and acidic residues" evidence="6">
    <location>
        <begin position="22"/>
        <end position="33"/>
    </location>
</feature>
<keyword evidence="3" id="KW-0677">Repeat</keyword>
<evidence type="ECO:0000313" key="7">
    <source>
        <dbReference type="EMBL" id="EGO29103.1"/>
    </source>
</evidence>
<organism>
    <name type="scientific">Serpula lacrymans var. lacrymans (strain S7.9)</name>
    <name type="common">Dry rot fungus</name>
    <dbReference type="NCBI Taxonomy" id="578457"/>
    <lineage>
        <taxon>Eukaryota</taxon>
        <taxon>Fungi</taxon>
        <taxon>Dikarya</taxon>
        <taxon>Basidiomycota</taxon>
        <taxon>Agaricomycotina</taxon>
        <taxon>Agaricomycetes</taxon>
        <taxon>Agaricomycetidae</taxon>
        <taxon>Boletales</taxon>
        <taxon>Coniophorineae</taxon>
        <taxon>Serpulaceae</taxon>
        <taxon>Serpula</taxon>
    </lineage>
</organism>